<keyword evidence="6 7" id="KW-0472">Membrane</keyword>
<dbReference type="GO" id="GO:0005789">
    <property type="term" value="C:endoplasmic reticulum membrane"/>
    <property type="evidence" value="ECO:0007669"/>
    <property type="project" value="UniProtKB-SubCell"/>
</dbReference>
<dbReference type="Pfam" id="PF06645">
    <property type="entry name" value="SPC12"/>
    <property type="match status" value="1"/>
</dbReference>
<evidence type="ECO:0000256" key="3">
    <source>
        <dbReference type="ARBA" id="ARBA00022692"/>
    </source>
</evidence>
<dbReference type="AlphaFoldDB" id="A0ABD3BR47"/>
<gene>
    <name evidence="8" type="ORF">CASFOL_034610</name>
</gene>
<reference evidence="9" key="1">
    <citation type="journal article" date="2024" name="IScience">
        <title>Strigolactones Initiate the Formation of Haustorium-like Structures in Castilleja.</title>
        <authorList>
            <person name="Buerger M."/>
            <person name="Peterson D."/>
            <person name="Chory J."/>
        </authorList>
    </citation>
    <scope>NUCLEOTIDE SEQUENCE [LARGE SCALE GENOMIC DNA]</scope>
</reference>
<evidence type="ECO:0008006" key="10">
    <source>
        <dbReference type="Google" id="ProtNLM"/>
    </source>
</evidence>
<feature type="transmembrane region" description="Helical" evidence="7">
    <location>
        <begin position="79"/>
        <end position="98"/>
    </location>
</feature>
<evidence type="ECO:0000313" key="8">
    <source>
        <dbReference type="EMBL" id="KAL3619698.1"/>
    </source>
</evidence>
<keyword evidence="4" id="KW-0256">Endoplasmic reticulum</keyword>
<evidence type="ECO:0000256" key="6">
    <source>
        <dbReference type="ARBA" id="ARBA00023136"/>
    </source>
</evidence>
<comment type="caution">
    <text evidence="8">The sequence shown here is derived from an EMBL/GenBank/DDBJ whole genome shotgun (WGS) entry which is preliminary data.</text>
</comment>
<dbReference type="PANTHER" id="PTHR38354:SF2">
    <property type="entry name" value="SIGNAL PEPTIDASE COMPLEX-LIKE PROTEIN DTM1"/>
    <property type="match status" value="1"/>
</dbReference>
<feature type="transmembrane region" description="Helical" evidence="7">
    <location>
        <begin position="6"/>
        <end position="25"/>
    </location>
</feature>
<comment type="similarity">
    <text evidence="2">Belongs to the SPCS1 family.</text>
</comment>
<evidence type="ECO:0000313" key="9">
    <source>
        <dbReference type="Proteomes" id="UP001632038"/>
    </source>
</evidence>
<protein>
    <recommendedName>
        <fullName evidence="10">Signal peptidase complex-like protein DTM1</fullName>
    </recommendedName>
</protein>
<dbReference type="EMBL" id="JAVIJP010000066">
    <property type="protein sequence ID" value="KAL3619698.1"/>
    <property type="molecule type" value="Genomic_DNA"/>
</dbReference>
<evidence type="ECO:0000256" key="4">
    <source>
        <dbReference type="ARBA" id="ARBA00022824"/>
    </source>
</evidence>
<sequence length="104" mass="12060">MVNELVFRMSLLTLAATMALIGLYTQSLRQMAGTYLFGMLAIGGLVLPDWEFFDRPVSHWCTVVVNRPSPSTPTRLKLYPVRLLIYTTVYGFGFYNWLKFIRRF</sequence>
<keyword evidence="9" id="KW-1185">Reference proteome</keyword>
<comment type="subcellular location">
    <subcellularLocation>
        <location evidence="1">Endoplasmic reticulum membrane</location>
        <topology evidence="1">Multi-pass membrane protein</topology>
    </subcellularLocation>
</comment>
<dbReference type="PANTHER" id="PTHR38354">
    <property type="entry name" value="SIGNAL PEPTIDASE COMPLEX-LIKE PROTEIN DTM1"/>
    <property type="match status" value="1"/>
</dbReference>
<proteinExistence type="inferred from homology"/>
<evidence type="ECO:0000256" key="5">
    <source>
        <dbReference type="ARBA" id="ARBA00022989"/>
    </source>
</evidence>
<accession>A0ABD3BR47</accession>
<evidence type="ECO:0000256" key="2">
    <source>
        <dbReference type="ARBA" id="ARBA00005245"/>
    </source>
</evidence>
<organism evidence="8 9">
    <name type="scientific">Castilleja foliolosa</name>
    <dbReference type="NCBI Taxonomy" id="1961234"/>
    <lineage>
        <taxon>Eukaryota</taxon>
        <taxon>Viridiplantae</taxon>
        <taxon>Streptophyta</taxon>
        <taxon>Embryophyta</taxon>
        <taxon>Tracheophyta</taxon>
        <taxon>Spermatophyta</taxon>
        <taxon>Magnoliopsida</taxon>
        <taxon>eudicotyledons</taxon>
        <taxon>Gunneridae</taxon>
        <taxon>Pentapetalae</taxon>
        <taxon>asterids</taxon>
        <taxon>lamiids</taxon>
        <taxon>Lamiales</taxon>
        <taxon>Orobanchaceae</taxon>
        <taxon>Pedicularideae</taxon>
        <taxon>Castillejinae</taxon>
        <taxon>Castilleja</taxon>
    </lineage>
</organism>
<dbReference type="InterPro" id="IPR039955">
    <property type="entry name" value="DTM1"/>
</dbReference>
<feature type="transmembrane region" description="Helical" evidence="7">
    <location>
        <begin position="32"/>
        <end position="50"/>
    </location>
</feature>
<keyword evidence="3 7" id="KW-0812">Transmembrane</keyword>
<keyword evidence="5 7" id="KW-1133">Transmembrane helix</keyword>
<dbReference type="Proteomes" id="UP001632038">
    <property type="component" value="Unassembled WGS sequence"/>
</dbReference>
<dbReference type="InterPro" id="IPR009542">
    <property type="entry name" value="Spc1/SPCS1"/>
</dbReference>
<evidence type="ECO:0000256" key="7">
    <source>
        <dbReference type="SAM" id="Phobius"/>
    </source>
</evidence>
<evidence type="ECO:0000256" key="1">
    <source>
        <dbReference type="ARBA" id="ARBA00004477"/>
    </source>
</evidence>
<name>A0ABD3BR47_9LAMI</name>